<dbReference type="Proteomes" id="UP000019277">
    <property type="component" value="Unassembled WGS sequence"/>
</dbReference>
<dbReference type="RefSeq" id="WP_233427911.1">
    <property type="nucleotide sequence ID" value="NZ_AYXG01000241.1"/>
</dbReference>
<dbReference type="GO" id="GO:0006457">
    <property type="term" value="P:protein folding"/>
    <property type="evidence" value="ECO:0007669"/>
    <property type="project" value="InterPro"/>
</dbReference>
<feature type="region of interest" description="Disordered" evidence="2">
    <location>
        <begin position="40"/>
        <end position="74"/>
    </location>
</feature>
<keyword evidence="1" id="KW-0143">Chaperone</keyword>
<comment type="caution">
    <text evidence="3">The sequence shown here is derived from an EMBL/GenBank/DDBJ whole genome shotgun (WGS) entry which is preliminary data.</text>
</comment>
<feature type="compositionally biased region" description="Low complexity" evidence="2">
    <location>
        <begin position="48"/>
        <end position="64"/>
    </location>
</feature>
<evidence type="ECO:0000256" key="2">
    <source>
        <dbReference type="SAM" id="MobiDB-lite"/>
    </source>
</evidence>
<evidence type="ECO:0000313" key="4">
    <source>
        <dbReference type="Proteomes" id="UP000019277"/>
    </source>
</evidence>
<protein>
    <submittedName>
        <fullName evidence="3">Heat shock protein GrpE</fullName>
    </submittedName>
</protein>
<proteinExistence type="predicted"/>
<keyword evidence="3" id="KW-0346">Stress response</keyword>
<accession>W7IPI2</accession>
<evidence type="ECO:0000256" key="1">
    <source>
        <dbReference type="ARBA" id="ARBA00023186"/>
    </source>
</evidence>
<evidence type="ECO:0000313" key="3">
    <source>
        <dbReference type="EMBL" id="EWC58451.1"/>
    </source>
</evidence>
<dbReference type="GO" id="GO:0000774">
    <property type="term" value="F:adenyl-nucleotide exchange factor activity"/>
    <property type="evidence" value="ECO:0007669"/>
    <property type="project" value="InterPro"/>
</dbReference>
<dbReference type="eggNOG" id="COG0576">
    <property type="taxonomic scope" value="Bacteria"/>
</dbReference>
<organism evidence="3 4">
    <name type="scientific">Actinokineospora spheciospongiae</name>
    <dbReference type="NCBI Taxonomy" id="909613"/>
    <lineage>
        <taxon>Bacteria</taxon>
        <taxon>Bacillati</taxon>
        <taxon>Actinomycetota</taxon>
        <taxon>Actinomycetes</taxon>
        <taxon>Pseudonocardiales</taxon>
        <taxon>Pseudonocardiaceae</taxon>
        <taxon>Actinokineospora</taxon>
    </lineage>
</organism>
<gene>
    <name evidence="3" type="ORF">UO65_6343</name>
</gene>
<dbReference type="GO" id="GO:0042803">
    <property type="term" value="F:protein homodimerization activity"/>
    <property type="evidence" value="ECO:0007669"/>
    <property type="project" value="InterPro"/>
</dbReference>
<dbReference type="AlphaFoldDB" id="W7IPI2"/>
<dbReference type="PATRIC" id="fig|909613.9.peg.6340"/>
<reference evidence="3 4" key="1">
    <citation type="journal article" date="2014" name="Genome Announc.">
        <title>Draft Genome Sequence of the Antitrypanosomally Active Sponge-Associated Bacterium Actinokineospora sp. Strain EG49.</title>
        <authorList>
            <person name="Harjes J."/>
            <person name="Ryu T."/>
            <person name="Abdelmohsen U.R."/>
            <person name="Moitinho-Silva L."/>
            <person name="Horn H."/>
            <person name="Ravasi T."/>
            <person name="Hentschel U."/>
        </authorList>
    </citation>
    <scope>NUCLEOTIDE SEQUENCE [LARGE SCALE GENOMIC DNA]</scope>
    <source>
        <strain evidence="3 4">EG49</strain>
    </source>
</reference>
<dbReference type="Pfam" id="PF01025">
    <property type="entry name" value="GrpE"/>
    <property type="match status" value="1"/>
</dbReference>
<dbReference type="SUPFAM" id="SSF51064">
    <property type="entry name" value="Head domain of nucleotide exchange factor GrpE"/>
    <property type="match status" value="1"/>
</dbReference>
<keyword evidence="4" id="KW-1185">Reference proteome</keyword>
<dbReference type="GO" id="GO:0051087">
    <property type="term" value="F:protein-folding chaperone binding"/>
    <property type="evidence" value="ECO:0007669"/>
    <property type="project" value="InterPro"/>
</dbReference>
<dbReference type="EMBL" id="AYXG01000241">
    <property type="protein sequence ID" value="EWC58451.1"/>
    <property type="molecule type" value="Genomic_DNA"/>
</dbReference>
<sequence length="193" mass="20502">MASWFKGKRKDSGEDNTVEVRARVIADAVHAGSYVEQAPSGMLPVQYPPATEAPQQQPPQQQAPQSPPQEEVELENDFRVEPALVSIAPEVYDQVLDERRALVALALYAHDRARSSGVAERIEAGLAEVGVTALRPDGDAFDPAVHEAGGTLDTGDTALDGTVAETEVVGFSDRGLVLRAPIVTVYRAGASTA</sequence>
<dbReference type="Gene3D" id="2.30.22.10">
    <property type="entry name" value="Head domain of nucleotide exchange factor GrpE"/>
    <property type="match status" value="1"/>
</dbReference>
<name>W7IPI2_9PSEU</name>
<dbReference type="InterPro" id="IPR009012">
    <property type="entry name" value="GrpE_head"/>
</dbReference>
<dbReference type="InterPro" id="IPR000740">
    <property type="entry name" value="GrpE"/>
</dbReference>
<dbReference type="STRING" id="909613.UO65_6343"/>